<evidence type="ECO:0000313" key="6">
    <source>
        <dbReference type="Proteomes" id="UP000187455"/>
    </source>
</evidence>
<dbReference type="Gene3D" id="3.30.70.330">
    <property type="match status" value="2"/>
</dbReference>
<dbReference type="InterPro" id="IPR000504">
    <property type="entry name" value="RRM_dom"/>
</dbReference>
<dbReference type="Proteomes" id="UP000187455">
    <property type="component" value="Unassembled WGS sequence"/>
</dbReference>
<proteinExistence type="predicted"/>
<keyword evidence="1 2" id="KW-0694">RNA-binding</keyword>
<evidence type="ECO:0000256" key="2">
    <source>
        <dbReference type="PROSITE-ProRule" id="PRU00176"/>
    </source>
</evidence>
<dbReference type="PANTHER" id="PTHR10501">
    <property type="entry name" value="U1 SMALL NUCLEAR RIBONUCLEOPROTEIN A/U2 SMALL NUCLEAR RIBONUCLEOPROTEIN B"/>
    <property type="match status" value="1"/>
</dbReference>
<accession>A0A1R0GU17</accession>
<dbReference type="SUPFAM" id="SSF54928">
    <property type="entry name" value="RNA-binding domain, RBD"/>
    <property type="match status" value="1"/>
</dbReference>
<sequence>MAENNQAQIPLVPPPPPPEINMAQIPVQPVAHVAPEPFKMQPLPYIPGMPTKLPRQPPCTKPNKTIYINNLNEKTKIAGITFPPHFPSQKFTFFFSQTYGDILEIRANSSLYRKGQAFVTFSRLEDATKALKEAHGLILFGKPLMLQYARYDSYLTVVSEGKSLEEYKAEFKREKEKRDRELRASEGARKPTSSTPVAPSFNYVNVGGSVVALNVPNKILFIQQLPSDITKQELEIIFNRYGGFIEVRTVPGKSDIAFVEYDNEMSATAAKNSIGSEFSVRPDQPKSLLSYARR</sequence>
<organism evidence="5 6">
    <name type="scientific">Smittium mucronatum</name>
    <dbReference type="NCBI Taxonomy" id="133383"/>
    <lineage>
        <taxon>Eukaryota</taxon>
        <taxon>Fungi</taxon>
        <taxon>Fungi incertae sedis</taxon>
        <taxon>Zoopagomycota</taxon>
        <taxon>Kickxellomycotina</taxon>
        <taxon>Harpellomycetes</taxon>
        <taxon>Harpellales</taxon>
        <taxon>Legeriomycetaceae</taxon>
        <taxon>Smittium</taxon>
    </lineage>
</organism>
<dbReference type="GO" id="GO:0003723">
    <property type="term" value="F:RNA binding"/>
    <property type="evidence" value="ECO:0007669"/>
    <property type="project" value="UniProtKB-UniRule"/>
</dbReference>
<evidence type="ECO:0000313" key="5">
    <source>
        <dbReference type="EMBL" id="OLY80392.1"/>
    </source>
</evidence>
<dbReference type="EMBL" id="LSSL01003515">
    <property type="protein sequence ID" value="OLY80392.1"/>
    <property type="molecule type" value="Genomic_DNA"/>
</dbReference>
<dbReference type="PROSITE" id="PS50102">
    <property type="entry name" value="RRM"/>
    <property type="match status" value="2"/>
</dbReference>
<dbReference type="STRING" id="133383.A0A1R0GU17"/>
<dbReference type="CDD" id="cd12247">
    <property type="entry name" value="RRM2_U1A_like"/>
    <property type="match status" value="1"/>
</dbReference>
<dbReference type="InterPro" id="IPR035979">
    <property type="entry name" value="RBD_domain_sf"/>
</dbReference>
<gene>
    <name evidence="5" type="ORF">AYI68_g5510</name>
</gene>
<feature type="domain" description="RRM" evidence="4">
    <location>
        <begin position="218"/>
        <end position="285"/>
    </location>
</feature>
<dbReference type="SMART" id="SM00360">
    <property type="entry name" value="RRM"/>
    <property type="match status" value="2"/>
</dbReference>
<keyword evidence="5" id="KW-0687">Ribonucleoprotein</keyword>
<feature type="domain" description="RRM" evidence="4">
    <location>
        <begin position="64"/>
        <end position="151"/>
    </location>
</feature>
<dbReference type="FunFam" id="3.30.70.330:FF:000029">
    <property type="entry name" value="U2 small nuclear ribonucleoprotein B"/>
    <property type="match status" value="1"/>
</dbReference>
<name>A0A1R0GU17_9FUNG</name>
<dbReference type="InterPro" id="IPR012677">
    <property type="entry name" value="Nucleotide-bd_a/b_plait_sf"/>
</dbReference>
<dbReference type="AlphaFoldDB" id="A0A1R0GU17"/>
<comment type="caution">
    <text evidence="5">The sequence shown here is derived from an EMBL/GenBank/DDBJ whole genome shotgun (WGS) entry which is preliminary data.</text>
</comment>
<evidence type="ECO:0000259" key="4">
    <source>
        <dbReference type="PROSITE" id="PS50102"/>
    </source>
</evidence>
<evidence type="ECO:0000256" key="1">
    <source>
        <dbReference type="ARBA" id="ARBA00022884"/>
    </source>
</evidence>
<reference evidence="5 6" key="1">
    <citation type="journal article" date="2016" name="Mol. Biol. Evol.">
        <title>Genome-Wide Survey of Gut Fungi (Harpellales) Reveals the First Horizontally Transferred Ubiquitin Gene from a Mosquito Host.</title>
        <authorList>
            <person name="Wang Y."/>
            <person name="White M.M."/>
            <person name="Kvist S."/>
            <person name="Moncalvo J.M."/>
        </authorList>
    </citation>
    <scope>NUCLEOTIDE SEQUENCE [LARGE SCALE GENOMIC DNA]</scope>
    <source>
        <strain evidence="5 6">ALG-7-W6</strain>
    </source>
</reference>
<protein>
    <submittedName>
        <fullName evidence="5">U1 small nuclear ribonucleoprotein</fullName>
    </submittedName>
</protein>
<feature type="compositionally biased region" description="Basic and acidic residues" evidence="3">
    <location>
        <begin position="175"/>
        <end position="189"/>
    </location>
</feature>
<feature type="region of interest" description="Disordered" evidence="3">
    <location>
        <begin position="175"/>
        <end position="195"/>
    </location>
</feature>
<dbReference type="Pfam" id="PF00076">
    <property type="entry name" value="RRM_1"/>
    <property type="match status" value="2"/>
</dbReference>
<keyword evidence="6" id="KW-1185">Reference proteome</keyword>
<dbReference type="GO" id="GO:1990904">
    <property type="term" value="C:ribonucleoprotein complex"/>
    <property type="evidence" value="ECO:0007669"/>
    <property type="project" value="UniProtKB-KW"/>
</dbReference>
<dbReference type="OrthoDB" id="277802at2759"/>
<evidence type="ECO:0000256" key="3">
    <source>
        <dbReference type="SAM" id="MobiDB-lite"/>
    </source>
</evidence>